<accession>A0AB38FYM7</accession>
<dbReference type="EC" id="2.-.-.-" evidence="4"/>
<dbReference type="Proteomes" id="UP000251313">
    <property type="component" value="Unassembled WGS sequence"/>
</dbReference>
<dbReference type="GO" id="GO:0008713">
    <property type="term" value="F:ADP-heptose-lipopolysaccharide heptosyltransferase activity"/>
    <property type="evidence" value="ECO:0007669"/>
    <property type="project" value="TreeGrafter"/>
</dbReference>
<comment type="caution">
    <text evidence="4">The sequence shown here is derived from an EMBL/GenBank/DDBJ whole genome shotgun (WGS) entry which is preliminary data.</text>
</comment>
<dbReference type="EMBL" id="UAVL01000018">
    <property type="protein sequence ID" value="SQA64255.1"/>
    <property type="molecule type" value="Genomic_DNA"/>
</dbReference>
<reference evidence="4 5" key="1">
    <citation type="submission" date="2018-06" db="EMBL/GenBank/DDBJ databases">
        <authorList>
            <consortium name="Pathogen Informatics"/>
            <person name="Doyle S."/>
        </authorList>
    </citation>
    <scope>NUCLEOTIDE SEQUENCE [LARGE SCALE GENOMIC DNA]</scope>
    <source>
        <strain evidence="4 5">NCTC11967</strain>
    </source>
</reference>
<dbReference type="InterPro" id="IPR011916">
    <property type="entry name" value="LipoPS_heptosylTferase-III"/>
</dbReference>
<name>A0AB38FYM7_9ENTR</name>
<gene>
    <name evidence="4" type="primary">rfaQ</name>
    <name evidence="3" type="ORF">C7387_3898</name>
    <name evidence="4" type="ORF">NCTC11967_03353</name>
</gene>
<keyword evidence="2 4" id="KW-0808">Transferase</keyword>
<evidence type="ECO:0000256" key="2">
    <source>
        <dbReference type="ARBA" id="ARBA00022679"/>
    </source>
</evidence>
<dbReference type="PANTHER" id="PTHR30160:SF1">
    <property type="entry name" value="LIPOPOLYSACCHARIDE 1,2-N-ACETYLGLUCOSAMINETRANSFERASE-RELATED"/>
    <property type="match status" value="1"/>
</dbReference>
<reference evidence="3 6" key="2">
    <citation type="submission" date="2018-10" db="EMBL/GenBank/DDBJ databases">
        <title>Genomic Encyclopedia of Type Strains, Phase IV (KMG-IV): sequencing the most valuable type-strain genomes for metagenomic binning, comparative biology and taxonomic classification.</title>
        <authorList>
            <person name="Goeker M."/>
        </authorList>
    </citation>
    <scope>NUCLEOTIDE SEQUENCE [LARGE SCALE GENOMIC DNA]</scope>
    <source>
        <strain evidence="3 6">DSM 5079</strain>
    </source>
</reference>
<dbReference type="Gene3D" id="3.40.50.2000">
    <property type="entry name" value="Glycogen Phosphorylase B"/>
    <property type="match status" value="2"/>
</dbReference>
<dbReference type="SUPFAM" id="SSF53756">
    <property type="entry name" value="UDP-Glycosyltransferase/glycogen phosphorylase"/>
    <property type="match status" value="1"/>
</dbReference>
<keyword evidence="1" id="KW-0328">Glycosyltransferase</keyword>
<protein>
    <submittedName>
        <fullName evidence="3">Heptosyltransferase-3</fullName>
    </submittedName>
    <submittedName>
        <fullName evidence="4">Lipopolysaccharide core heptosyltransferase rfaQ</fullName>
        <ecNumber evidence="4">2.-.-.-</ecNumber>
    </submittedName>
</protein>
<organism evidence="4 5">
    <name type="scientific">Yokenella regensburgei</name>
    <dbReference type="NCBI Taxonomy" id="158877"/>
    <lineage>
        <taxon>Bacteria</taxon>
        <taxon>Pseudomonadati</taxon>
        <taxon>Pseudomonadota</taxon>
        <taxon>Gammaproteobacteria</taxon>
        <taxon>Enterobacterales</taxon>
        <taxon>Enterobacteriaceae</taxon>
        <taxon>Yokenella</taxon>
    </lineage>
</organism>
<sequence length="359" mass="40570">MTVTTSSRTLSTPHRILIIKLRHHGDMLLVTPVINELKQQYPNADIDVLLYEETRDMLAANASIHRIFAIDRKWKKAGVRYQLGQEWQLLRQLRSQRYDIVLNLADQWRSAIITRITGAPVRLGFAFPKRDHPFWRYCHSELVSTEGHSNMHTVRQNLSILAPLFTLPATAAHATMAYSDDDWQQCAAKLPEQVAARYVVVQPTSRWFFKCWREGRMSEVINALTAAGHYVILTSGPDAKEKEMVSTILNGCDAEKVISLAGQLTLRQLAALIDHATLFIGVDSVPMHMAAALQTPLIALFGPSKLTFWRPWQAKGEVIWAGDFGPLPDPDEIDTRTQERYLDLIPSQVVIDAAKRLLA</sequence>
<dbReference type="AlphaFoldDB" id="A0AB38FYM7"/>
<evidence type="ECO:0000313" key="5">
    <source>
        <dbReference type="Proteomes" id="UP000251313"/>
    </source>
</evidence>
<evidence type="ECO:0000313" key="4">
    <source>
        <dbReference type="EMBL" id="SQA64255.1"/>
    </source>
</evidence>
<dbReference type="Proteomes" id="UP000267341">
    <property type="component" value="Unassembled WGS sequence"/>
</dbReference>
<dbReference type="CDD" id="cd03789">
    <property type="entry name" value="GT9_LPS_heptosyltransferase"/>
    <property type="match status" value="1"/>
</dbReference>
<dbReference type="InterPro" id="IPR051199">
    <property type="entry name" value="LPS_LOS_Heptosyltrfase"/>
</dbReference>
<dbReference type="RefSeq" id="WP_038253630.1">
    <property type="nucleotide sequence ID" value="NZ_CABKQJ010000012.1"/>
</dbReference>
<dbReference type="GO" id="GO:0009244">
    <property type="term" value="P:lipopolysaccharide core region biosynthetic process"/>
    <property type="evidence" value="ECO:0007669"/>
    <property type="project" value="TreeGrafter"/>
</dbReference>
<keyword evidence="6" id="KW-1185">Reference proteome</keyword>
<dbReference type="GO" id="GO:0005829">
    <property type="term" value="C:cytosol"/>
    <property type="evidence" value="ECO:0007669"/>
    <property type="project" value="TreeGrafter"/>
</dbReference>
<evidence type="ECO:0000313" key="6">
    <source>
        <dbReference type="Proteomes" id="UP000267341"/>
    </source>
</evidence>
<dbReference type="NCBIfam" id="TIGR02201">
    <property type="entry name" value="heptsyl_trn_III"/>
    <property type="match status" value="1"/>
</dbReference>
<dbReference type="PANTHER" id="PTHR30160">
    <property type="entry name" value="TETRAACYLDISACCHARIDE 4'-KINASE-RELATED"/>
    <property type="match status" value="1"/>
</dbReference>
<dbReference type="InterPro" id="IPR002201">
    <property type="entry name" value="Glyco_trans_9"/>
</dbReference>
<evidence type="ECO:0000313" key="3">
    <source>
        <dbReference type="EMBL" id="RKR53443.1"/>
    </source>
</evidence>
<proteinExistence type="predicted"/>
<dbReference type="EMBL" id="RBIZ01000006">
    <property type="protein sequence ID" value="RKR53443.1"/>
    <property type="molecule type" value="Genomic_DNA"/>
</dbReference>
<dbReference type="GeneID" id="66905871"/>
<evidence type="ECO:0000256" key="1">
    <source>
        <dbReference type="ARBA" id="ARBA00022676"/>
    </source>
</evidence>
<dbReference type="Pfam" id="PF01075">
    <property type="entry name" value="Glyco_transf_9"/>
    <property type="match status" value="1"/>
</dbReference>